<proteinExistence type="predicted"/>
<dbReference type="Proteomes" id="UP000319663">
    <property type="component" value="Unassembled WGS sequence"/>
</dbReference>
<dbReference type="GO" id="GO:0016787">
    <property type="term" value="F:hydrolase activity"/>
    <property type="evidence" value="ECO:0007669"/>
    <property type="project" value="InterPro"/>
</dbReference>
<evidence type="ECO:0000313" key="2">
    <source>
        <dbReference type="EMBL" id="TQB76142.1"/>
    </source>
</evidence>
<evidence type="ECO:0000313" key="3">
    <source>
        <dbReference type="Proteomes" id="UP000319663"/>
    </source>
</evidence>
<keyword evidence="3" id="KW-1185">Reference proteome</keyword>
<dbReference type="Gene3D" id="3.40.50.1820">
    <property type="entry name" value="alpha/beta hydrolase"/>
    <property type="match status" value="1"/>
</dbReference>
<reference evidence="2 3" key="1">
    <citation type="submission" date="2019-06" db="EMBL/GenBank/DDBJ databases">
        <title>Wine fermentation using esterase from Monascus purpureus.</title>
        <authorList>
            <person name="Geng C."/>
            <person name="Zhang Y."/>
        </authorList>
    </citation>
    <scope>NUCLEOTIDE SEQUENCE [LARGE SCALE GENOMIC DNA]</scope>
    <source>
        <strain evidence="2">HQ1</strain>
    </source>
</reference>
<dbReference type="AlphaFoldDB" id="A0A507R4H2"/>
<dbReference type="EMBL" id="VIFY01000012">
    <property type="protein sequence ID" value="TQB76142.1"/>
    <property type="molecule type" value="Genomic_DNA"/>
</dbReference>
<feature type="domain" description="Dienelactone hydrolase" evidence="1">
    <location>
        <begin position="31"/>
        <end position="243"/>
    </location>
</feature>
<sequence>MASNPPGQCCASGFKHEGTPVGEIKTVGGVNTYVTLPKGQKTEKAILFLPDVFGIYTNSQLLADEFAANGYATVLPDYFREDALKLEDMNSGKVDVPSWLKNHQAEQVEPIVGAALKYAKEELGAKKIGAVGYCFGAKYVVRWLKADKVDVGYVAHPSFVTHEELAAIQGPLSIAAAETDNIFTTQLRHESEDTLIKTGQRWQINLYSGVVHGFAVRTDLSDVYQKWAKEQAFCQAIQWFKNFL</sequence>
<name>A0A507R4H2_MONPU</name>
<dbReference type="STRING" id="5098.A0A507R4H2"/>
<protein>
    <recommendedName>
        <fullName evidence="1">Dienelactone hydrolase domain-containing protein</fullName>
    </recommendedName>
</protein>
<evidence type="ECO:0000259" key="1">
    <source>
        <dbReference type="Pfam" id="PF01738"/>
    </source>
</evidence>
<comment type="caution">
    <text evidence="2">The sequence shown here is derived from an EMBL/GenBank/DDBJ whole genome shotgun (WGS) entry which is preliminary data.</text>
</comment>
<dbReference type="PANTHER" id="PTHR17630:SF44">
    <property type="entry name" value="PROTEIN AIM2"/>
    <property type="match status" value="1"/>
</dbReference>
<dbReference type="Pfam" id="PF01738">
    <property type="entry name" value="DLH"/>
    <property type="match status" value="1"/>
</dbReference>
<accession>A0A507R4H2</accession>
<organism evidence="2 3">
    <name type="scientific">Monascus purpureus</name>
    <name type="common">Red mold</name>
    <name type="synonym">Monascus anka</name>
    <dbReference type="NCBI Taxonomy" id="5098"/>
    <lineage>
        <taxon>Eukaryota</taxon>
        <taxon>Fungi</taxon>
        <taxon>Dikarya</taxon>
        <taxon>Ascomycota</taxon>
        <taxon>Pezizomycotina</taxon>
        <taxon>Eurotiomycetes</taxon>
        <taxon>Eurotiomycetidae</taxon>
        <taxon>Eurotiales</taxon>
        <taxon>Aspergillaceae</taxon>
        <taxon>Monascus</taxon>
    </lineage>
</organism>
<dbReference type="OrthoDB" id="17560at2759"/>
<dbReference type="SUPFAM" id="SSF53474">
    <property type="entry name" value="alpha/beta-Hydrolases"/>
    <property type="match status" value="1"/>
</dbReference>
<dbReference type="InterPro" id="IPR029058">
    <property type="entry name" value="AB_hydrolase_fold"/>
</dbReference>
<dbReference type="InterPro" id="IPR002925">
    <property type="entry name" value="Dienelactn_hydro"/>
</dbReference>
<dbReference type="PANTHER" id="PTHR17630">
    <property type="entry name" value="DIENELACTONE HYDROLASE"/>
    <property type="match status" value="1"/>
</dbReference>
<gene>
    <name evidence="2" type="ORF">MPDQ_000906</name>
</gene>